<comment type="caution">
    <text evidence="2">The sequence shown here is derived from an EMBL/GenBank/DDBJ whole genome shotgun (WGS) entry which is preliminary data.</text>
</comment>
<dbReference type="EMBL" id="CAAALY010271334">
    <property type="protein sequence ID" value="VEL41850.1"/>
    <property type="molecule type" value="Genomic_DNA"/>
</dbReference>
<accession>A0A448XPT0</accession>
<evidence type="ECO:0000313" key="2">
    <source>
        <dbReference type="EMBL" id="VEL41850.1"/>
    </source>
</evidence>
<evidence type="ECO:0000256" key="1">
    <source>
        <dbReference type="SAM" id="MobiDB-lite"/>
    </source>
</evidence>
<dbReference type="Proteomes" id="UP000784294">
    <property type="component" value="Unassembled WGS sequence"/>
</dbReference>
<feature type="compositionally biased region" description="Polar residues" evidence="1">
    <location>
        <begin position="49"/>
        <end position="69"/>
    </location>
</feature>
<organism evidence="2 3">
    <name type="scientific">Protopolystoma xenopodis</name>
    <dbReference type="NCBI Taxonomy" id="117903"/>
    <lineage>
        <taxon>Eukaryota</taxon>
        <taxon>Metazoa</taxon>
        <taxon>Spiralia</taxon>
        <taxon>Lophotrochozoa</taxon>
        <taxon>Platyhelminthes</taxon>
        <taxon>Monogenea</taxon>
        <taxon>Polyopisthocotylea</taxon>
        <taxon>Polystomatidea</taxon>
        <taxon>Polystomatidae</taxon>
        <taxon>Protopolystoma</taxon>
    </lineage>
</organism>
<protein>
    <submittedName>
        <fullName evidence="2">Uncharacterized protein</fullName>
    </submittedName>
</protein>
<feature type="region of interest" description="Disordered" evidence="1">
    <location>
        <begin position="43"/>
        <end position="73"/>
    </location>
</feature>
<dbReference type="AlphaFoldDB" id="A0A448XPT0"/>
<gene>
    <name evidence="2" type="ORF">PXEA_LOCUS35290</name>
</gene>
<proteinExistence type="predicted"/>
<keyword evidence="3" id="KW-1185">Reference proteome</keyword>
<name>A0A448XPT0_9PLAT</name>
<sequence length="92" mass="9792">MLADNLNPLLAGQDAIPAQLASSDSCKGVVSTDPVERGQNEAFAFPPEMTSNRPTWNRNLSSDPTNPAASLSELDTERVAVVKTFAQMSTKA</sequence>
<evidence type="ECO:0000313" key="3">
    <source>
        <dbReference type="Proteomes" id="UP000784294"/>
    </source>
</evidence>
<reference evidence="2" key="1">
    <citation type="submission" date="2018-11" db="EMBL/GenBank/DDBJ databases">
        <authorList>
            <consortium name="Pathogen Informatics"/>
        </authorList>
    </citation>
    <scope>NUCLEOTIDE SEQUENCE</scope>
</reference>